<dbReference type="Pfam" id="PF23726">
    <property type="entry name" value="Beta-prop_RSE1_2nd"/>
    <property type="match status" value="1"/>
</dbReference>
<dbReference type="PANTHER" id="PTHR10644">
    <property type="entry name" value="DNA REPAIR/RNA PROCESSING CPSF FAMILY"/>
    <property type="match status" value="1"/>
</dbReference>
<feature type="domain" description="RSE1/DDB1/CPSF1 second beta-propeller" evidence="3">
    <location>
        <begin position="702"/>
        <end position="1083"/>
    </location>
</feature>
<feature type="non-terminal residue" evidence="4">
    <location>
        <position position="1"/>
    </location>
</feature>
<feature type="compositionally biased region" description="Low complexity" evidence="1">
    <location>
        <begin position="548"/>
        <end position="562"/>
    </location>
</feature>
<dbReference type="EMBL" id="CENE01000008">
    <property type="protein sequence ID" value="CEQ40713.1"/>
    <property type="molecule type" value="Genomic_DNA"/>
</dbReference>
<evidence type="ECO:0000259" key="3">
    <source>
        <dbReference type="Pfam" id="PF23726"/>
    </source>
</evidence>
<dbReference type="GO" id="GO:0005634">
    <property type="term" value="C:nucleus"/>
    <property type="evidence" value="ECO:0007669"/>
    <property type="project" value="InterPro"/>
</dbReference>
<dbReference type="Gene3D" id="1.10.150.910">
    <property type="match status" value="1"/>
</dbReference>
<sequence>MPPLVAYHKTPVPPSGSSHALACHLTTPDDLPLRHGQRFLSHLITARDSVLHVWALVESATDRAQPTASLHHLKTRRVLGTVTSLSRVRTLASKADGCDRILVSFSDAKHPAQPAILTPADRSRQMSLMEWSQDDHDLLPVSLHTFEKLPQVADDRPTLLATDPSSRMTVLLLPTNSGGDGTLAILPFFTEELDLEGLGMDREGWDRVGGEGSIPYAPSHLLPLSSTTAPTATASALSAARSSTLPSSTSSHTNAFLPGQSTPPIRNVIDMCFLPGFTEPTLALLYAPDWTWSGRLEHLAHNYLVSLVTLSSRSTSTSTSTPAAPAGQSPTLAVVISTSPPLPYSLLALSPVPASVSTGSVLLHSANGLLLLDCQGGKLVGVPSNSWLGRDFPPGRALAGGVEREPSAETVNEKLEGCIVEFLGGGDEEDEQGAGNAGGGMHGTALVWCKSGSVLKLSVERTGRAVSGLKLERVAVGMGGASCIARVPSSKGAGAGYVFVGRETGEEVLLRWEGGGVRLAGVETAERDGAKQDTEMEFEDEEDIYGDSAASSKPATATAVSTRPTSTGKNGELRLEVCDTVVGYGAVRSLVMGLVDDESPAELVAATGAGRSAGLTVFHRTLPLRSRRPLALPLSASPSVESAFEEGQLERGNMPDLFATNGIWVLKVGGGGEEIWVASGREGTMFYRPAPGLSFQLIQEEEGTAVFAGTMARGSIILLVGLESIKLYDSDLNPLQSLPLSPPLPTPSSPRCSLTSTSLAIHTGPKNSEQPRLFVLDESTRALREHEHAAKEGSKIAVWRDQRGELPLARPPSGASRSTNGSGAAGGAARREDHAMDEDNDGLYGASSAASKVLKAGEGKPEVGSEKERIVKPDGEGWEWVAEVDQEGTLTIRLLPDLTEIFRSPAITLLPSVLLDGVSRSVPSSIDPDDLTLERISLVELGPSSARKLHLVVLLANGSMAVYEAFPSLSSAVSRSSADSTQPPQPRLALRFVKTLVRHIPLAIPRRKGAGAQSSSDLPPARRELVPFANVSGHAGAFLTGEEAFWLVKGAHGPARCVESAERGVYAFAGLERTQQEGGECIVQTREGLSRATLPPALTLDAPMPYTHVPKNRAYAYLTFDLESGLYVAGTLNETRFVAFDEDGQVVWKEAGAPGLVDPYNYQSTLELLVPGTWEAIDGYEFRQNEFVSTVKSVSLASKSTAAGVRDFIAVGTTVYRGEDLAARGGIYIFEVVPINAHPATPRLDHQLRLRFFEDTKSVVGNICDLNGYLFLSMGQKLYARAFEQDEVLLAVGFLDVGVHVTSLQAMKNFLLIGDAMQSVALVAFQEDPYKLVFLGRDYRPSRVSNANFLVNDGKVAFVTGDDKGVVRLFEYDPTKYHAGSESIATMLFAKRMANEDPKQNGILYGGIDGSLYTLVPVRDAVFRRLQSLQTTMSRHVLHFGGLNPRGYRIVKNDTVSRAITKGILDGDLLAEFEYLALDRQSELAEHIGTDVDTVLANLRNLRGFE</sequence>
<dbReference type="InterPro" id="IPR004871">
    <property type="entry name" value="RSE1/DDB1/CPSF1_C"/>
</dbReference>
<dbReference type="InterPro" id="IPR058543">
    <property type="entry name" value="Beta-prop_RSE1/DDB1/CPSF1_2nd"/>
</dbReference>
<protein>
    <submittedName>
        <fullName evidence="4">SPOSA6832_02354-mRNA-1:cds</fullName>
    </submittedName>
</protein>
<feature type="region of interest" description="Disordered" evidence="1">
    <location>
        <begin position="1"/>
        <end position="20"/>
    </location>
</feature>
<organism evidence="4 5">
    <name type="scientific">Sporidiobolus salmonicolor</name>
    <name type="common">Yeast-like fungus</name>
    <name type="synonym">Sporobolomyces salmonicolor</name>
    <dbReference type="NCBI Taxonomy" id="5005"/>
    <lineage>
        <taxon>Eukaryota</taxon>
        <taxon>Fungi</taxon>
        <taxon>Dikarya</taxon>
        <taxon>Basidiomycota</taxon>
        <taxon>Pucciniomycotina</taxon>
        <taxon>Microbotryomycetes</taxon>
        <taxon>Sporidiobolales</taxon>
        <taxon>Sporidiobolaceae</taxon>
        <taxon>Sporobolomyces</taxon>
    </lineage>
</organism>
<evidence type="ECO:0000259" key="2">
    <source>
        <dbReference type="Pfam" id="PF03178"/>
    </source>
</evidence>
<feature type="compositionally biased region" description="Low complexity" evidence="1">
    <location>
        <begin position="813"/>
        <end position="822"/>
    </location>
</feature>
<dbReference type="Pfam" id="PF03178">
    <property type="entry name" value="CPSF_A"/>
    <property type="match status" value="1"/>
</dbReference>
<accession>A0A0D6ELY6</accession>
<feature type="region of interest" description="Disordered" evidence="1">
    <location>
        <begin position="806"/>
        <end position="844"/>
    </location>
</feature>
<dbReference type="Proteomes" id="UP000243876">
    <property type="component" value="Unassembled WGS sequence"/>
</dbReference>
<feature type="domain" description="RSE1/DDB1/CPSF1 C-terminal" evidence="2">
    <location>
        <begin position="1163"/>
        <end position="1473"/>
    </location>
</feature>
<feature type="region of interest" description="Disordered" evidence="1">
    <location>
        <begin position="547"/>
        <end position="569"/>
    </location>
</feature>
<evidence type="ECO:0000313" key="4">
    <source>
        <dbReference type="EMBL" id="CEQ40713.1"/>
    </source>
</evidence>
<proteinExistence type="predicted"/>
<gene>
    <name evidence="4" type="primary">SPOSA6832_02354</name>
</gene>
<dbReference type="Gene3D" id="2.130.10.10">
    <property type="entry name" value="YVTN repeat-like/Quinoprotein amine dehydrogenase"/>
    <property type="match status" value="2"/>
</dbReference>
<reference evidence="5" key="1">
    <citation type="submission" date="2015-02" db="EMBL/GenBank/DDBJ databases">
        <authorList>
            <person name="Gon?alves P."/>
        </authorList>
    </citation>
    <scope>NUCLEOTIDE SEQUENCE [LARGE SCALE GENOMIC DNA]</scope>
</reference>
<dbReference type="OrthoDB" id="6109at2759"/>
<keyword evidence="5" id="KW-1185">Reference proteome</keyword>
<evidence type="ECO:0000313" key="5">
    <source>
        <dbReference type="Proteomes" id="UP000243876"/>
    </source>
</evidence>
<name>A0A0D6ELY6_SPOSA</name>
<dbReference type="GO" id="GO:0003676">
    <property type="term" value="F:nucleic acid binding"/>
    <property type="evidence" value="ECO:0007669"/>
    <property type="project" value="InterPro"/>
</dbReference>
<dbReference type="InterPro" id="IPR015943">
    <property type="entry name" value="WD40/YVTN_repeat-like_dom_sf"/>
</dbReference>
<evidence type="ECO:0000256" key="1">
    <source>
        <dbReference type="SAM" id="MobiDB-lite"/>
    </source>
</evidence>
<dbReference type="InterPro" id="IPR050358">
    <property type="entry name" value="RSE1/DDB1/CFT1"/>
</dbReference>